<comment type="catalytic activity">
    <reaction evidence="10">
        <text>a 2'-deoxyribonucleoside 5'-triphosphate + [thioredoxin]-disulfide + H2O = a ribonucleoside 5'-triphosphate + [thioredoxin]-dithiol</text>
        <dbReference type="Rhea" id="RHEA:12701"/>
        <dbReference type="Rhea" id="RHEA-COMP:10698"/>
        <dbReference type="Rhea" id="RHEA-COMP:10700"/>
        <dbReference type="ChEBI" id="CHEBI:15377"/>
        <dbReference type="ChEBI" id="CHEBI:29950"/>
        <dbReference type="ChEBI" id="CHEBI:50058"/>
        <dbReference type="ChEBI" id="CHEBI:61557"/>
        <dbReference type="ChEBI" id="CHEBI:61560"/>
        <dbReference type="EC" id="1.17.4.2"/>
    </reaction>
</comment>
<dbReference type="InterPro" id="IPR050862">
    <property type="entry name" value="RdRp_reductase_class-2"/>
</dbReference>
<sequence length="656" mass="76368">MEKFFQLTEAFLIKYKNKKPNWTSLGELVYYRTYSRYIEKENKNETWYDTIKRVVEGVFNIQKEHCEKLRLPWKPYKAQKSAQIMYDKIFNFKFSPAGRGLWMMGTDFVKEKGGMPLINCAFVTTEDIDVRGSFPFIWTMDCSMLGVGVSFDIKGANKIIIKEPKETDGLIYDIPDTREGWVKSVEMLIDAYFYGKQIPKYNYNLIRKAGSLIKGFGGISSGSEPLKELHKNINKLLSSKIGDYLISVDIVDLMNFIGVCIVSGNVRRSAQLALGDYKDTEYMTMKNPKKYEKELKDRRWVSNNSVFVKVGETDYYNVTQHTQENGEPGFVWLDNIHKYGRLIDSPDFRDRKVKGLNPCGEIILESAEMCNLAESYPSHHKNLEEFLETLKYAYLYAKTVTLIPTHYEETNQVMMKNRRVGTSQSGIIDAFFKHGRRTMLDWCDKGYKKLREYDEIYSDWLCIPRSIRITTVKPSGTVALLANVSPGIHYPHDEYYIRRIRLASNSPLVEILKKANYSLEYSKYGTTEEDKKRTIIVSFPMHQDFFRKKKEDVSIWEQMKNAVDYQRFWSDNSVSCTVTFKPEEAKDIPATLEAYEDNLKAISFLPLKHEYEQPPYESITKEQYDELIKNLKPLDFSNYTGLPKGEKFCNTDTCEI</sequence>
<evidence type="ECO:0000256" key="4">
    <source>
        <dbReference type="ARBA" id="ARBA00022628"/>
    </source>
</evidence>
<dbReference type="GO" id="GO:0004748">
    <property type="term" value="F:ribonucleoside-diphosphate reductase activity, thioredoxin disulfide as acceptor"/>
    <property type="evidence" value="ECO:0007669"/>
    <property type="project" value="TreeGrafter"/>
</dbReference>
<evidence type="ECO:0000259" key="11">
    <source>
        <dbReference type="Pfam" id="PF17975"/>
    </source>
</evidence>
<protein>
    <recommendedName>
        <fullName evidence="3">ribonucleoside-triphosphate reductase (thioredoxin)</fullName>
        <ecNumber evidence="3">1.17.4.2</ecNumber>
    </recommendedName>
</protein>
<dbReference type="GO" id="GO:0006260">
    <property type="term" value="P:DNA replication"/>
    <property type="evidence" value="ECO:0007669"/>
    <property type="project" value="UniProtKB-KW"/>
</dbReference>
<keyword evidence="9" id="KW-0170">Cobalt</keyword>
<dbReference type="PANTHER" id="PTHR43371:SF1">
    <property type="entry name" value="RIBONUCLEOSIDE-DIPHOSPHATE REDUCTASE"/>
    <property type="match status" value="1"/>
</dbReference>
<dbReference type="Pfam" id="PF21995">
    <property type="entry name" value="RNR-II_ins_dom"/>
    <property type="match status" value="1"/>
</dbReference>
<reference evidence="13" key="1">
    <citation type="journal article" date="2015" name="Nature">
        <title>Complex archaea that bridge the gap between prokaryotes and eukaryotes.</title>
        <authorList>
            <person name="Spang A."/>
            <person name="Saw J.H."/>
            <person name="Jorgensen S.L."/>
            <person name="Zaremba-Niedzwiedzka K."/>
            <person name="Martijn J."/>
            <person name="Lind A.E."/>
            <person name="van Eijk R."/>
            <person name="Schleper C."/>
            <person name="Guy L."/>
            <person name="Ettema T.J."/>
        </authorList>
    </citation>
    <scope>NUCLEOTIDE SEQUENCE</scope>
</reference>
<name>A0A0F9PHL4_9ZZZZ</name>
<evidence type="ECO:0000256" key="6">
    <source>
        <dbReference type="ARBA" id="ARBA00023002"/>
    </source>
</evidence>
<evidence type="ECO:0000256" key="8">
    <source>
        <dbReference type="ARBA" id="ARBA00023284"/>
    </source>
</evidence>
<proteinExistence type="inferred from homology"/>
<accession>A0A0F9PHL4</accession>
<evidence type="ECO:0000256" key="5">
    <source>
        <dbReference type="ARBA" id="ARBA00022705"/>
    </source>
</evidence>
<organism evidence="13">
    <name type="scientific">marine sediment metagenome</name>
    <dbReference type="NCBI Taxonomy" id="412755"/>
    <lineage>
        <taxon>unclassified sequences</taxon>
        <taxon>metagenomes</taxon>
        <taxon>ecological metagenomes</taxon>
    </lineage>
</organism>
<evidence type="ECO:0000313" key="13">
    <source>
        <dbReference type="EMBL" id="KKN31310.1"/>
    </source>
</evidence>
<evidence type="ECO:0000256" key="9">
    <source>
        <dbReference type="ARBA" id="ARBA00023285"/>
    </source>
</evidence>
<evidence type="ECO:0000256" key="3">
    <source>
        <dbReference type="ARBA" id="ARBA00012275"/>
    </source>
</evidence>
<dbReference type="AlphaFoldDB" id="A0A0F9PHL4"/>
<evidence type="ECO:0000256" key="10">
    <source>
        <dbReference type="ARBA" id="ARBA00048987"/>
    </source>
</evidence>
<dbReference type="InterPro" id="IPR054158">
    <property type="entry name" value="RNR-II_ins_dom"/>
</dbReference>
<keyword evidence="7" id="KW-1015">Disulfide bond</keyword>
<dbReference type="SUPFAM" id="SSF51998">
    <property type="entry name" value="PFL-like glycyl radical enzymes"/>
    <property type="match status" value="1"/>
</dbReference>
<dbReference type="GO" id="GO:0008998">
    <property type="term" value="F:ribonucleoside-triphosphate reductase (thioredoxin) activity"/>
    <property type="evidence" value="ECO:0007669"/>
    <property type="project" value="UniProtKB-EC"/>
</dbReference>
<dbReference type="PANTHER" id="PTHR43371">
    <property type="entry name" value="VITAMIN B12-DEPENDENT RIBONUCLEOTIDE REDUCTASE"/>
    <property type="match status" value="1"/>
</dbReference>
<keyword evidence="6" id="KW-0560">Oxidoreductase</keyword>
<keyword evidence="5" id="KW-0235">DNA replication</keyword>
<gene>
    <name evidence="13" type="ORF">LCGC14_0825150</name>
</gene>
<evidence type="ECO:0000256" key="1">
    <source>
        <dbReference type="ARBA" id="ARBA00001922"/>
    </source>
</evidence>
<feature type="domain" description="Ribonucleotide reductase alpha-helical" evidence="11">
    <location>
        <begin position="7"/>
        <end position="106"/>
    </location>
</feature>
<evidence type="ECO:0000259" key="12">
    <source>
        <dbReference type="Pfam" id="PF21995"/>
    </source>
</evidence>
<evidence type="ECO:0000256" key="2">
    <source>
        <dbReference type="ARBA" id="ARBA00005654"/>
    </source>
</evidence>
<dbReference type="EMBL" id="LAZR01002339">
    <property type="protein sequence ID" value="KKN31310.1"/>
    <property type="molecule type" value="Genomic_DNA"/>
</dbReference>
<keyword evidence="4" id="KW-0846">Cobalamin</keyword>
<comment type="caution">
    <text evidence="13">The sequence shown here is derived from an EMBL/GenBank/DDBJ whole genome shotgun (WGS) entry which is preliminary data.</text>
</comment>
<dbReference type="Pfam" id="PF17975">
    <property type="entry name" value="RNR_Alpha"/>
    <property type="match status" value="1"/>
</dbReference>
<evidence type="ECO:0000256" key="7">
    <source>
        <dbReference type="ARBA" id="ARBA00023157"/>
    </source>
</evidence>
<feature type="domain" description="B12-dependent ribonucleotide reductase insertion" evidence="12">
    <location>
        <begin position="165"/>
        <end position="237"/>
    </location>
</feature>
<dbReference type="GO" id="GO:0031419">
    <property type="term" value="F:cobalamin binding"/>
    <property type="evidence" value="ECO:0007669"/>
    <property type="project" value="UniProtKB-KW"/>
</dbReference>
<comment type="cofactor">
    <cofactor evidence="1">
        <name>adenosylcob(III)alamin</name>
        <dbReference type="ChEBI" id="CHEBI:18408"/>
    </cofactor>
</comment>
<dbReference type="Gene3D" id="3.20.70.20">
    <property type="match status" value="3"/>
</dbReference>
<comment type="similarity">
    <text evidence="2">Belongs to the class II ribonucleoside-triphosphate reductase family.</text>
</comment>
<keyword evidence="8" id="KW-0676">Redox-active center</keyword>
<dbReference type="InterPro" id="IPR040763">
    <property type="entry name" value="RNR_alpha_hel"/>
</dbReference>
<dbReference type="EC" id="1.17.4.2" evidence="3"/>